<reference evidence="2" key="1">
    <citation type="submission" date="2022-11" db="EMBL/GenBank/DDBJ databases">
        <title>Genome Resource of Sclerotinia nivalis Strain SnTB1, a Plant Pathogen Isolated from American Ginseng.</title>
        <authorList>
            <person name="Fan S."/>
        </authorList>
    </citation>
    <scope>NUCLEOTIDE SEQUENCE</scope>
    <source>
        <strain evidence="2">SnTB1</strain>
    </source>
</reference>
<gene>
    <name evidence="2" type="ORF">OCU04_011930</name>
</gene>
<comment type="caution">
    <text evidence="2">The sequence shown here is derived from an EMBL/GenBank/DDBJ whole genome shotgun (WGS) entry which is preliminary data.</text>
</comment>
<dbReference type="SUPFAM" id="SSF54695">
    <property type="entry name" value="POZ domain"/>
    <property type="match status" value="1"/>
</dbReference>
<keyword evidence="3" id="KW-1185">Reference proteome</keyword>
<organism evidence="2 3">
    <name type="scientific">Sclerotinia nivalis</name>
    <dbReference type="NCBI Taxonomy" id="352851"/>
    <lineage>
        <taxon>Eukaryota</taxon>
        <taxon>Fungi</taxon>
        <taxon>Dikarya</taxon>
        <taxon>Ascomycota</taxon>
        <taxon>Pezizomycotina</taxon>
        <taxon>Leotiomycetes</taxon>
        <taxon>Helotiales</taxon>
        <taxon>Sclerotiniaceae</taxon>
        <taxon>Sclerotinia</taxon>
    </lineage>
</organism>
<evidence type="ECO:0000313" key="2">
    <source>
        <dbReference type="EMBL" id="KAJ8058945.1"/>
    </source>
</evidence>
<dbReference type="Gene3D" id="3.30.710.10">
    <property type="entry name" value="Potassium Channel Kv1.1, Chain A"/>
    <property type="match status" value="1"/>
</dbReference>
<dbReference type="InterPro" id="IPR011333">
    <property type="entry name" value="SKP1/BTB/POZ_sf"/>
</dbReference>
<dbReference type="Proteomes" id="UP001152300">
    <property type="component" value="Unassembled WGS sequence"/>
</dbReference>
<dbReference type="AlphaFoldDB" id="A0A9X0A9W0"/>
<accession>A0A9X0A9W0</accession>
<name>A0A9X0A9W0_9HELO</name>
<proteinExistence type="predicted"/>
<evidence type="ECO:0000259" key="1">
    <source>
        <dbReference type="PROSITE" id="PS50097"/>
    </source>
</evidence>
<dbReference type="EMBL" id="JAPEIS010000015">
    <property type="protein sequence ID" value="KAJ8058945.1"/>
    <property type="molecule type" value="Genomic_DNA"/>
</dbReference>
<protein>
    <recommendedName>
        <fullName evidence="1">BTB domain-containing protein</fullName>
    </recommendedName>
</protein>
<dbReference type="OrthoDB" id="1022638at2759"/>
<dbReference type="InterPro" id="IPR000210">
    <property type="entry name" value="BTB/POZ_dom"/>
</dbReference>
<evidence type="ECO:0000313" key="3">
    <source>
        <dbReference type="Proteomes" id="UP001152300"/>
    </source>
</evidence>
<feature type="domain" description="BTB" evidence="1">
    <location>
        <begin position="34"/>
        <end position="100"/>
    </location>
</feature>
<dbReference type="PROSITE" id="PS50097">
    <property type="entry name" value="BTB"/>
    <property type="match status" value="1"/>
</dbReference>
<sequence>MSSKTQTIASYKWQEADPRFAPLPGRNRANHAMVKITVVKSGYENEFTVHKELLTRYQPKLFAKILGTVGNSESFRLVEDPKVFLGLLQFAYRGRFWLPETVSDIDTLWDIYILAEKNEIPYLQDVMMNRITSFYFQSQTFPSMDAIRHVYKHTKEESEIQKPSMARRFLARCYVSISFNCFYGGTCDDTYRRIEDARLHIDGLHLDTLQAIHKPAGIPWKVDLDPRDSRRVSPCDYHQHAWNEKCPLHKETPFNSETDK</sequence>